<dbReference type="GO" id="GO:0009097">
    <property type="term" value="P:isoleucine biosynthetic process"/>
    <property type="evidence" value="ECO:0007669"/>
    <property type="project" value="UniProtKB-UniRule"/>
</dbReference>
<evidence type="ECO:0000256" key="2">
    <source>
        <dbReference type="ARBA" id="ARBA00005076"/>
    </source>
</evidence>
<dbReference type="Gene3D" id="3.30.360.10">
    <property type="entry name" value="Dihydrodipicolinate Reductase, domain 2"/>
    <property type="match status" value="1"/>
</dbReference>
<feature type="binding site" evidence="15">
    <location>
        <begin position="9"/>
        <end position="12"/>
    </location>
    <ligand>
        <name>NADP(+)</name>
        <dbReference type="ChEBI" id="CHEBI:58349"/>
    </ligand>
</feature>
<feature type="active site" description="Proton acceptor" evidence="15 16">
    <location>
        <position position="232"/>
    </location>
</feature>
<keyword evidence="19" id="KW-1185">Reference proteome</keyword>
<dbReference type="SMART" id="SM00859">
    <property type="entry name" value="Semialdhyde_dh"/>
    <property type="match status" value="1"/>
</dbReference>
<feature type="binding site" evidence="15">
    <location>
        <begin position="37"/>
        <end position="38"/>
    </location>
    <ligand>
        <name>NADP(+)</name>
        <dbReference type="ChEBI" id="CHEBI:58349"/>
    </ligand>
</feature>
<dbReference type="UniPathway" id="UPA00050">
    <property type="reaction ID" value="UER00463"/>
</dbReference>
<feature type="binding site" evidence="15">
    <location>
        <position position="305"/>
    </location>
    <ligand>
        <name>NADP(+)</name>
        <dbReference type="ChEBI" id="CHEBI:58349"/>
    </ligand>
</feature>
<dbReference type="NCBIfam" id="NF011456">
    <property type="entry name" value="PRK14874.1"/>
    <property type="match status" value="1"/>
</dbReference>
<dbReference type="GO" id="GO:0051287">
    <property type="term" value="F:NAD binding"/>
    <property type="evidence" value="ECO:0007669"/>
    <property type="project" value="InterPro"/>
</dbReference>
<proteinExistence type="inferred from homology"/>
<name>A0A841C7V3_9LACT</name>
<feature type="binding site" evidence="15">
    <location>
        <begin position="155"/>
        <end position="156"/>
    </location>
    <ligand>
        <name>NADP(+)</name>
        <dbReference type="ChEBI" id="CHEBI:58349"/>
    </ligand>
</feature>
<feature type="binding site" evidence="15">
    <location>
        <position position="97"/>
    </location>
    <ligand>
        <name>phosphate</name>
        <dbReference type="ChEBI" id="CHEBI:43474"/>
    </ligand>
</feature>
<dbReference type="PIRSF" id="PIRSF000148">
    <property type="entry name" value="ASA_dh"/>
    <property type="match status" value="1"/>
</dbReference>
<evidence type="ECO:0000256" key="12">
    <source>
        <dbReference type="ARBA" id="ARBA00023154"/>
    </source>
</evidence>
<keyword evidence="9 15" id="KW-0521">NADP</keyword>
<evidence type="ECO:0000256" key="16">
    <source>
        <dbReference type="PIRSR" id="PIRSR000148-1"/>
    </source>
</evidence>
<evidence type="ECO:0000256" key="3">
    <source>
        <dbReference type="ARBA" id="ARBA00005097"/>
    </source>
</evidence>
<dbReference type="Proteomes" id="UP000562464">
    <property type="component" value="Unassembled WGS sequence"/>
</dbReference>
<comment type="pathway">
    <text evidence="1 15">Amino-acid biosynthesis; L-methionine biosynthesis via de novo pathway; L-homoserine from L-aspartate: step 2/3.</text>
</comment>
<evidence type="ECO:0000313" key="19">
    <source>
        <dbReference type="Proteomes" id="UP000562464"/>
    </source>
</evidence>
<comment type="caution">
    <text evidence="15">Lacks conserved residue(s) required for the propagation of feature annotation.</text>
</comment>
<dbReference type="Pfam" id="PF02774">
    <property type="entry name" value="Semialdhyde_dhC"/>
    <property type="match status" value="1"/>
</dbReference>
<feature type="binding site" evidence="15">
    <location>
        <position position="225"/>
    </location>
    <ligand>
        <name>substrate</name>
    </ligand>
</feature>
<dbReference type="UniPathway" id="UPA00034">
    <property type="reaction ID" value="UER00016"/>
</dbReference>
<comment type="catalytic activity">
    <reaction evidence="14 15">
        <text>L-aspartate 4-semialdehyde + phosphate + NADP(+) = 4-phospho-L-aspartate + NADPH + H(+)</text>
        <dbReference type="Rhea" id="RHEA:24284"/>
        <dbReference type="ChEBI" id="CHEBI:15378"/>
        <dbReference type="ChEBI" id="CHEBI:43474"/>
        <dbReference type="ChEBI" id="CHEBI:57535"/>
        <dbReference type="ChEBI" id="CHEBI:57783"/>
        <dbReference type="ChEBI" id="CHEBI:58349"/>
        <dbReference type="ChEBI" id="CHEBI:537519"/>
        <dbReference type="EC" id="1.2.1.11"/>
    </reaction>
</comment>
<comment type="function">
    <text evidence="15">Catalyzes the NADPH-dependent formation of L-aspartate-semialdehyde (L-ASA) by the reductive dephosphorylation of L-aspartyl-4-phosphate.</text>
</comment>
<keyword evidence="11 15" id="KW-0560">Oxidoreductase</keyword>
<feature type="active site" description="Acyl-thioester intermediate" evidence="15 16">
    <location>
        <position position="125"/>
    </location>
</feature>
<dbReference type="GO" id="GO:0009089">
    <property type="term" value="P:lysine biosynthetic process via diaminopimelate"/>
    <property type="evidence" value="ECO:0007669"/>
    <property type="project" value="UniProtKB-UniRule"/>
</dbReference>
<dbReference type="NCBIfam" id="TIGR01296">
    <property type="entry name" value="asd_B"/>
    <property type="match status" value="1"/>
</dbReference>
<dbReference type="GO" id="GO:0019877">
    <property type="term" value="P:diaminopimelate biosynthetic process"/>
    <property type="evidence" value="ECO:0007669"/>
    <property type="project" value="UniProtKB-UniRule"/>
</dbReference>
<evidence type="ECO:0000256" key="11">
    <source>
        <dbReference type="ARBA" id="ARBA00023002"/>
    </source>
</evidence>
<keyword evidence="7 15" id="KW-0028">Amino-acid biosynthesis</keyword>
<feature type="binding site" evidence="15">
    <location>
        <position position="152"/>
    </location>
    <ligand>
        <name>substrate</name>
    </ligand>
</feature>
<dbReference type="AlphaFoldDB" id="A0A841C7V3"/>
<keyword evidence="12 15" id="KW-0457">Lysine biosynthesis</keyword>
<evidence type="ECO:0000313" key="18">
    <source>
        <dbReference type="EMBL" id="MBB5887320.1"/>
    </source>
</evidence>
<dbReference type="PANTHER" id="PTHR46278">
    <property type="entry name" value="DEHYDROGENASE, PUTATIVE-RELATED"/>
    <property type="match status" value="1"/>
</dbReference>
<comment type="pathway">
    <text evidence="2 15">Amino-acid biosynthesis; L-lysine biosynthesis via DAP pathway; (S)-tetrahydrodipicolinate from L-aspartate: step 2/4.</text>
</comment>
<dbReference type="SUPFAM" id="SSF51735">
    <property type="entry name" value="NAD(P)-binding Rossmann-fold domains"/>
    <property type="match status" value="1"/>
</dbReference>
<dbReference type="Gene3D" id="3.40.50.720">
    <property type="entry name" value="NAD(P)-binding Rossmann-like Domain"/>
    <property type="match status" value="1"/>
</dbReference>
<dbReference type="InterPro" id="IPR012080">
    <property type="entry name" value="Asp_semialdehyde_DH"/>
</dbReference>
<dbReference type="CDD" id="cd18131">
    <property type="entry name" value="ASADH_C_bac_euk_like"/>
    <property type="match status" value="1"/>
</dbReference>
<dbReference type="GO" id="GO:0046983">
    <property type="term" value="F:protein dimerization activity"/>
    <property type="evidence" value="ECO:0007669"/>
    <property type="project" value="InterPro"/>
</dbReference>
<evidence type="ECO:0000256" key="15">
    <source>
        <dbReference type="HAMAP-Rule" id="MF_02121"/>
    </source>
</evidence>
<dbReference type="UniPathway" id="UPA00051">
    <property type="reaction ID" value="UER00464"/>
</dbReference>
<dbReference type="InterPro" id="IPR012280">
    <property type="entry name" value="Semialdhyde_DH_dimer_dom"/>
</dbReference>
<dbReference type="GO" id="GO:0004073">
    <property type="term" value="F:aspartate-semialdehyde dehydrogenase activity"/>
    <property type="evidence" value="ECO:0007669"/>
    <property type="project" value="UniProtKB-UniRule"/>
</dbReference>
<comment type="pathway">
    <text evidence="3 15">Amino-acid biosynthesis; L-threonine biosynthesis; L-threonine from L-aspartate: step 2/5.</text>
</comment>
<protein>
    <recommendedName>
        <fullName evidence="6 15">Aspartate-semialdehyde dehydrogenase</fullName>
        <shortName evidence="15">ASA dehydrogenase</shortName>
        <shortName evidence="15">ASADH</shortName>
        <ecNumber evidence="6 15">1.2.1.11</ecNumber>
    </recommendedName>
    <alternativeName>
        <fullName evidence="15">Aspartate-beta-semialdehyde dehydrogenase</fullName>
    </alternativeName>
</protein>
<gene>
    <name evidence="15" type="primary">asd</name>
    <name evidence="18" type="ORF">HNQ37_000190</name>
</gene>
<dbReference type="RefSeq" id="WP_183538398.1">
    <property type="nucleotide sequence ID" value="NZ_DASWOY010000013.1"/>
</dbReference>
<evidence type="ECO:0000256" key="14">
    <source>
        <dbReference type="ARBA" id="ARBA00047891"/>
    </source>
</evidence>
<evidence type="ECO:0000256" key="8">
    <source>
        <dbReference type="ARBA" id="ARBA00022697"/>
    </source>
</evidence>
<dbReference type="PANTHER" id="PTHR46278:SF2">
    <property type="entry name" value="ASPARTATE-SEMIALDEHYDE DEHYDROGENASE"/>
    <property type="match status" value="1"/>
</dbReference>
<evidence type="ECO:0000256" key="13">
    <source>
        <dbReference type="ARBA" id="ARBA00023167"/>
    </source>
</evidence>
<dbReference type="InterPro" id="IPR005986">
    <property type="entry name" value="Asp_semialdehyde_DH_beta"/>
</dbReference>
<dbReference type="EMBL" id="JACHHV010000002">
    <property type="protein sequence ID" value="MBB5887320.1"/>
    <property type="molecule type" value="Genomic_DNA"/>
</dbReference>
<reference evidence="18 19" key="1">
    <citation type="submission" date="2020-08" db="EMBL/GenBank/DDBJ databases">
        <title>Genomic Encyclopedia of Type Strains, Phase IV (KMG-IV): sequencing the most valuable type-strain genomes for metagenomic binning, comparative biology and taxonomic classification.</title>
        <authorList>
            <person name="Goeker M."/>
        </authorList>
    </citation>
    <scope>NUCLEOTIDE SEQUENCE [LARGE SCALE GENOMIC DNA]</scope>
    <source>
        <strain evidence="18 19">DSM 14925</strain>
    </source>
</reference>
<keyword evidence="13 15" id="KW-0486">Methionine biosynthesis</keyword>
<keyword evidence="10 15" id="KW-0220">Diaminopimelate biosynthesis</keyword>
<dbReference type="InterPro" id="IPR000534">
    <property type="entry name" value="Semialdehyde_DH_NAD-bd"/>
</dbReference>
<evidence type="ECO:0000256" key="7">
    <source>
        <dbReference type="ARBA" id="ARBA00022605"/>
    </source>
</evidence>
<evidence type="ECO:0000256" key="1">
    <source>
        <dbReference type="ARBA" id="ARBA00005021"/>
    </source>
</evidence>
<dbReference type="CDD" id="cd02316">
    <property type="entry name" value="VcASADH2_like_N"/>
    <property type="match status" value="1"/>
</dbReference>
<dbReference type="SUPFAM" id="SSF55347">
    <property type="entry name" value="Glyceraldehyde-3-phosphate dehydrogenase-like, C-terminal domain"/>
    <property type="match status" value="1"/>
</dbReference>
<dbReference type="GO" id="GO:0071266">
    <property type="term" value="P:'de novo' L-methionine biosynthetic process"/>
    <property type="evidence" value="ECO:0007669"/>
    <property type="project" value="UniProtKB-UniRule"/>
</dbReference>
<comment type="caution">
    <text evidence="18">The sequence shown here is derived from an EMBL/GenBank/DDBJ whole genome shotgun (WGS) entry which is preliminary data.</text>
</comment>
<evidence type="ECO:0000259" key="17">
    <source>
        <dbReference type="SMART" id="SM00859"/>
    </source>
</evidence>
<comment type="similarity">
    <text evidence="4 15">Belongs to the aspartate-semialdehyde dehydrogenase family.</text>
</comment>
<evidence type="ECO:0000256" key="5">
    <source>
        <dbReference type="ARBA" id="ARBA00011738"/>
    </source>
</evidence>
<dbReference type="EC" id="1.2.1.11" evidence="6 15"/>
<dbReference type="Pfam" id="PF01118">
    <property type="entry name" value="Semialdhyde_dh"/>
    <property type="match status" value="1"/>
</dbReference>
<keyword evidence="8 15" id="KW-0791">Threonine biosynthesis</keyword>
<evidence type="ECO:0000256" key="4">
    <source>
        <dbReference type="ARBA" id="ARBA00010584"/>
    </source>
</evidence>
<accession>A0A841C7V3</accession>
<feature type="domain" description="Semialdehyde dehydrogenase NAD-binding" evidence="17">
    <location>
        <begin position="2"/>
        <end position="117"/>
    </location>
</feature>
<evidence type="ECO:0000256" key="10">
    <source>
        <dbReference type="ARBA" id="ARBA00022915"/>
    </source>
</evidence>
<evidence type="ECO:0000256" key="9">
    <source>
        <dbReference type="ARBA" id="ARBA00022857"/>
    </source>
</evidence>
<dbReference type="HAMAP" id="MF_02121">
    <property type="entry name" value="ASADH"/>
    <property type="match status" value="1"/>
</dbReference>
<organism evidence="18 19">
    <name type="scientific">Lactovum miscens</name>
    <dbReference type="NCBI Taxonomy" id="190387"/>
    <lineage>
        <taxon>Bacteria</taxon>
        <taxon>Bacillati</taxon>
        <taxon>Bacillota</taxon>
        <taxon>Bacilli</taxon>
        <taxon>Lactobacillales</taxon>
        <taxon>Streptococcaceae</taxon>
        <taxon>Lactovum</taxon>
    </lineage>
</organism>
<dbReference type="GO" id="GO:0009088">
    <property type="term" value="P:threonine biosynthetic process"/>
    <property type="evidence" value="ECO:0007669"/>
    <property type="project" value="UniProtKB-UniRule"/>
</dbReference>
<evidence type="ECO:0000256" key="6">
    <source>
        <dbReference type="ARBA" id="ARBA00013120"/>
    </source>
</evidence>
<dbReference type="InterPro" id="IPR036291">
    <property type="entry name" value="NAD(P)-bd_dom_sf"/>
</dbReference>
<comment type="subunit">
    <text evidence="5 15">Homodimer.</text>
</comment>
<dbReference type="GO" id="GO:0050661">
    <property type="term" value="F:NADP binding"/>
    <property type="evidence" value="ECO:0007669"/>
    <property type="project" value="UniProtKB-UniRule"/>
</dbReference>
<sequence length="324" mass="35903">MNLAIVGATGLVGRTFIKIIEERNFPYEDLKLLASSRSAGKKVTVNDIEYMIEELNEHSFDDVDLALFSAGGEISKKFAPIAREHGATVVDNSSAWREDPTIGLVIPEINQGDASMNKIIANPNCSTIQSVLPLYALQKKYGLKQITYTTFQAVSGAGQRGVDDLRRTKNGEAPQYFPHNISKTAIPEIDVFLENGYTKEEMKMVNETRKILHQEDLAISATCVRVPVENSHGVSIQVTLEKDFTLEGVREAFQNQEGLVFVDDGPHHLYPTSELSNGVDDVFVGRLRKDLSRENSLLFYCTGDNIRKGAALNAVQIAEKLLKK</sequence>